<protein>
    <submittedName>
        <fullName evidence="1">Uncharacterized protein</fullName>
    </submittedName>
</protein>
<dbReference type="Proteomes" id="UP000185382">
    <property type="component" value="Segment"/>
</dbReference>
<evidence type="ECO:0000313" key="2">
    <source>
        <dbReference type="Proteomes" id="UP000185382"/>
    </source>
</evidence>
<proteinExistence type="predicted"/>
<organism evidence="1 2">
    <name type="scientific">Synechococcus phage ACG-2014d</name>
    <dbReference type="NCBI Taxonomy" id="1493509"/>
    <lineage>
        <taxon>Viruses</taxon>
        <taxon>Duplodnaviria</taxon>
        <taxon>Heunggongvirae</taxon>
        <taxon>Uroviricota</taxon>
        <taxon>Caudoviricetes</taxon>
        <taxon>Pantevenvirales</taxon>
        <taxon>Kyanoviridae</taxon>
        <taxon>Lowelvirus</taxon>
        <taxon>Lowelvirus tuscon4d</taxon>
    </lineage>
</organism>
<evidence type="ECO:0000313" key="1">
    <source>
        <dbReference type="EMBL" id="AIX24600.1"/>
    </source>
</evidence>
<name>A0A0E3FDM9_9CAUD</name>
<accession>A0A0E3FDM9</accession>
<sequence>MNFVYDRDNVGMYPLNYSSCVRSFLGYELHREVTYHDDDIRRHWYVVSPQDTVAIIPFDCYNEVTKTQFEEIVYECCETNVVRNN</sequence>
<reference evidence="1 2" key="1">
    <citation type="submission" date="2013-12" db="EMBL/GenBank/DDBJ databases">
        <title>Ecological redundancy of diverse viral populations within a natural community.</title>
        <authorList>
            <person name="Gregory A.C."/>
            <person name="LaButti K."/>
            <person name="Copeland A."/>
            <person name="Woyke T."/>
            <person name="Sullivan M.B."/>
        </authorList>
    </citation>
    <scope>NUCLEOTIDE SEQUENCE [LARGE SCALE GENOMIC DNA]</scope>
    <source>
        <strain evidence="1">Syn7803US108</strain>
    </source>
</reference>
<gene>
    <name evidence="1" type="ORF">Syn7803US108_40</name>
</gene>
<dbReference type="EMBL" id="KJ019072">
    <property type="protein sequence ID" value="AIX24600.1"/>
    <property type="molecule type" value="Genomic_DNA"/>
</dbReference>